<reference evidence="2" key="1">
    <citation type="submission" date="2023-06" db="EMBL/GenBank/DDBJ databases">
        <title>Identification of two novel mycobacterium reveal diversities and complexities of Mycobacterium gordonae clade.</title>
        <authorList>
            <person name="Matsumoto Y."/>
            <person name="Nakamura S."/>
            <person name="Motooka D."/>
            <person name="Fukushima K."/>
        </authorList>
    </citation>
    <scope>NUCLEOTIDE SEQUENCE</scope>
    <source>
        <strain evidence="2">TY812</strain>
    </source>
</reference>
<dbReference type="EMBL" id="JAUFSA010000007">
    <property type="protein sequence ID" value="MDP7739689.1"/>
    <property type="molecule type" value="Genomic_DNA"/>
</dbReference>
<feature type="region of interest" description="Disordered" evidence="1">
    <location>
        <begin position="82"/>
        <end position="104"/>
    </location>
</feature>
<comment type="caution">
    <text evidence="2">The sequence shown here is derived from an EMBL/GenBank/DDBJ whole genome shotgun (WGS) entry which is preliminary data.</text>
</comment>
<dbReference type="Proteomes" id="UP001229081">
    <property type="component" value="Unassembled WGS sequence"/>
</dbReference>
<organism evidence="2 3">
    <name type="scientific">Mycobacterium paragordonae</name>
    <dbReference type="NCBI Taxonomy" id="1389713"/>
    <lineage>
        <taxon>Bacteria</taxon>
        <taxon>Bacillati</taxon>
        <taxon>Actinomycetota</taxon>
        <taxon>Actinomycetes</taxon>
        <taxon>Mycobacteriales</taxon>
        <taxon>Mycobacteriaceae</taxon>
        <taxon>Mycobacterium</taxon>
    </lineage>
</organism>
<evidence type="ECO:0000256" key="1">
    <source>
        <dbReference type="SAM" id="MobiDB-lite"/>
    </source>
</evidence>
<accession>A0AAJ1SII2</accession>
<name>A0AAJ1SII2_9MYCO</name>
<dbReference type="AlphaFoldDB" id="A0AAJ1SII2"/>
<evidence type="ECO:0000313" key="2">
    <source>
        <dbReference type="EMBL" id="MDP7739689.1"/>
    </source>
</evidence>
<protein>
    <submittedName>
        <fullName evidence="2">Uncharacterized protein</fullName>
    </submittedName>
</protein>
<sequence length="104" mass="10544">MDIDQMTVSTADALSMIGDAAKISSKTTPTGNASQAPTSGTTLWDSAFAGITLDYAALADAARTRGITSATSQSTASNMAVQSIQTQESTNAAQFATTGQVESC</sequence>
<gene>
    <name evidence="2" type="ORF">QXL92_33725</name>
</gene>
<evidence type="ECO:0000313" key="3">
    <source>
        <dbReference type="Proteomes" id="UP001229081"/>
    </source>
</evidence>
<dbReference type="RefSeq" id="WP_306256118.1">
    <property type="nucleotide sequence ID" value="NZ_JAUFSA010000007.1"/>
</dbReference>
<proteinExistence type="predicted"/>